<evidence type="ECO:0000313" key="3">
    <source>
        <dbReference type="EMBL" id="XDJ48435.1"/>
    </source>
</evidence>
<evidence type="ECO:0000313" key="2">
    <source>
        <dbReference type="EMBL" id="XDJ43192.1"/>
    </source>
</evidence>
<keyword evidence="1" id="KW-0472">Membrane</keyword>
<sequence length="95" mass="10500">MRSVKFAWKRLGKRGKSFEGMESRRHRRSNFLAPETGVVLGLAHAFDSLFFLLFYVSKTAGGGRESLYKKVDHTFPKKPPALPGGFFVAAPASGP</sequence>
<accession>A0AB39D356</accession>
<dbReference type="EMBL" id="CP158254">
    <property type="protein sequence ID" value="XDJ48435.1"/>
    <property type="molecule type" value="Genomic_DNA"/>
</dbReference>
<evidence type="ECO:0000256" key="1">
    <source>
        <dbReference type="SAM" id="Phobius"/>
    </source>
</evidence>
<organism evidence="3">
    <name type="scientific">Castellaniella ginsengisoli</name>
    <dbReference type="NCBI Taxonomy" id="546114"/>
    <lineage>
        <taxon>Bacteria</taxon>
        <taxon>Pseudomonadati</taxon>
        <taxon>Pseudomonadota</taxon>
        <taxon>Betaproteobacteria</taxon>
        <taxon>Burkholderiales</taxon>
        <taxon>Alcaligenaceae</taxon>
        <taxon>Castellaniella</taxon>
    </lineage>
</organism>
<keyword evidence="1" id="KW-0812">Transmembrane</keyword>
<feature type="transmembrane region" description="Helical" evidence="1">
    <location>
        <begin position="31"/>
        <end position="56"/>
    </location>
</feature>
<gene>
    <name evidence="2" type="ORF">ABRY99_06425</name>
    <name evidence="3" type="ORF">ABRZ04_05050</name>
</gene>
<reference evidence="3" key="1">
    <citation type="submission" date="2024-05" db="EMBL/GenBank/DDBJ databases">
        <authorList>
            <person name="Luo Y.-C."/>
            <person name="Nicholds J."/>
            <person name="Mortimer T."/>
            <person name="Maboni G."/>
        </authorList>
    </citation>
    <scope>NUCLEOTIDE SEQUENCE</scope>
    <source>
        <strain evidence="3">151836</strain>
        <strain evidence="2">153920</strain>
    </source>
</reference>
<proteinExistence type="predicted"/>
<dbReference type="RefSeq" id="WP_368640555.1">
    <property type="nucleotide sequence ID" value="NZ_CP158252.1"/>
</dbReference>
<protein>
    <submittedName>
        <fullName evidence="3">Uncharacterized protein</fullName>
    </submittedName>
</protein>
<name>A0AB39D356_9BURK</name>
<keyword evidence="1" id="KW-1133">Transmembrane helix</keyword>
<dbReference type="AlphaFoldDB" id="A0AB39D356"/>
<dbReference type="EMBL" id="CP158252">
    <property type="protein sequence ID" value="XDJ43192.1"/>
    <property type="molecule type" value="Genomic_DNA"/>
</dbReference>